<dbReference type="AlphaFoldDB" id="A0AAP0I7R0"/>
<evidence type="ECO:0000313" key="1">
    <source>
        <dbReference type="EMBL" id="KAK9110175.1"/>
    </source>
</evidence>
<dbReference type="EMBL" id="JBBNAE010000007">
    <property type="protein sequence ID" value="KAK9110175.1"/>
    <property type="molecule type" value="Genomic_DNA"/>
</dbReference>
<proteinExistence type="predicted"/>
<accession>A0AAP0I7R0</accession>
<protein>
    <submittedName>
        <fullName evidence="1">Uncharacterized protein</fullName>
    </submittedName>
</protein>
<sequence>MLGELDLSWQEPQSMALWMSYMGTLAHDNRRRCRSRSLALIWNLWLERNSRIFGGKVSSWEEVWNATMRGVANVIFGHKDFSGWWWNQLNEH</sequence>
<comment type="caution">
    <text evidence="1">The sequence shown here is derived from an EMBL/GenBank/DDBJ whole genome shotgun (WGS) entry which is preliminary data.</text>
</comment>
<organism evidence="1 2">
    <name type="scientific">Stephania japonica</name>
    <dbReference type="NCBI Taxonomy" id="461633"/>
    <lineage>
        <taxon>Eukaryota</taxon>
        <taxon>Viridiplantae</taxon>
        <taxon>Streptophyta</taxon>
        <taxon>Embryophyta</taxon>
        <taxon>Tracheophyta</taxon>
        <taxon>Spermatophyta</taxon>
        <taxon>Magnoliopsida</taxon>
        <taxon>Ranunculales</taxon>
        <taxon>Menispermaceae</taxon>
        <taxon>Menispermoideae</taxon>
        <taxon>Cissampelideae</taxon>
        <taxon>Stephania</taxon>
    </lineage>
</organism>
<gene>
    <name evidence="1" type="ORF">Sjap_018235</name>
</gene>
<name>A0AAP0I7R0_9MAGN</name>
<keyword evidence="2" id="KW-1185">Reference proteome</keyword>
<evidence type="ECO:0000313" key="2">
    <source>
        <dbReference type="Proteomes" id="UP001417504"/>
    </source>
</evidence>
<dbReference type="Proteomes" id="UP001417504">
    <property type="component" value="Unassembled WGS sequence"/>
</dbReference>
<reference evidence="1 2" key="1">
    <citation type="submission" date="2024-01" db="EMBL/GenBank/DDBJ databases">
        <title>Genome assemblies of Stephania.</title>
        <authorList>
            <person name="Yang L."/>
        </authorList>
    </citation>
    <scope>NUCLEOTIDE SEQUENCE [LARGE SCALE GENOMIC DNA]</scope>
    <source>
        <strain evidence="1">QJT</strain>
        <tissue evidence="1">Leaf</tissue>
    </source>
</reference>